<organism evidence="1 2">
    <name type="scientific">Thermus scotoductus (strain ATCC 700910 / SA-01)</name>
    <dbReference type="NCBI Taxonomy" id="743525"/>
    <lineage>
        <taxon>Bacteria</taxon>
        <taxon>Thermotogati</taxon>
        <taxon>Deinococcota</taxon>
        <taxon>Deinococci</taxon>
        <taxon>Thermales</taxon>
        <taxon>Thermaceae</taxon>
        <taxon>Thermus</taxon>
    </lineage>
</organism>
<sequence>MVAPFFLKPRGRKWKKKAEAVLRITRKGLALLSQLSQKEEEKEDGGK</sequence>
<name>E8PKZ8_THESS</name>
<dbReference type="KEGG" id="tsc:TSC_c16070"/>
<dbReference type="HOGENOM" id="CLU_3174262_0_0_0"/>
<protein>
    <submittedName>
        <fullName evidence="1">Uncharacterized protein</fullName>
    </submittedName>
</protein>
<proteinExistence type="predicted"/>
<evidence type="ECO:0000313" key="2">
    <source>
        <dbReference type="Proteomes" id="UP000008087"/>
    </source>
</evidence>
<reference evidence="2" key="1">
    <citation type="submission" date="2010-03" db="EMBL/GenBank/DDBJ databases">
        <title>The genome sequence of Thermus scotoductus SA-01.</title>
        <authorList>
            <person name="Gounder K."/>
            <person name="Liesegang H."/>
            <person name="Brzuszkiewicz E."/>
            <person name="Wollherr A."/>
            <person name="Daniel R."/>
            <person name="Gottschalk G."/>
            <person name="van Heerden E."/>
            <person name="Litthauer D."/>
        </authorList>
    </citation>
    <scope>NUCLEOTIDE SEQUENCE [LARGE SCALE GENOMIC DNA]</scope>
    <source>
        <strain evidence="2">ATCC 700910 / SA-01</strain>
    </source>
</reference>
<reference evidence="1 2" key="2">
    <citation type="journal article" date="2011" name="BMC Genomics">
        <title>Sequence of the hyperplastic genome of the naturally competent Thermus scotoductus SA-01.</title>
        <authorList>
            <person name="Gounder K."/>
            <person name="Brzuszkiewicz E."/>
            <person name="Liesegang H."/>
            <person name="Wollherr A."/>
            <person name="Daniel R."/>
            <person name="Gottschalk G."/>
            <person name="Reva O."/>
            <person name="Kumwenda B."/>
            <person name="Srivastava M."/>
            <person name="Bricio C."/>
            <person name="Berenguer J."/>
            <person name="van Heerden E."/>
            <person name="Litthauer D."/>
        </authorList>
    </citation>
    <scope>NUCLEOTIDE SEQUENCE [LARGE SCALE GENOMIC DNA]</scope>
    <source>
        <strain evidence="2">ATCC 700910 / SA-01</strain>
    </source>
</reference>
<dbReference type="EMBL" id="CP001962">
    <property type="protein sequence ID" value="ADW22222.1"/>
    <property type="molecule type" value="Genomic_DNA"/>
</dbReference>
<accession>E8PKZ8</accession>
<dbReference type="STRING" id="743525.TSC_c16070"/>
<dbReference type="Proteomes" id="UP000008087">
    <property type="component" value="Chromosome"/>
</dbReference>
<dbReference type="AlphaFoldDB" id="E8PKZ8"/>
<evidence type="ECO:0000313" key="1">
    <source>
        <dbReference type="EMBL" id="ADW22222.1"/>
    </source>
</evidence>
<gene>
    <name evidence="1" type="ordered locus">TSC_c16070</name>
</gene>